<comment type="caution">
    <text evidence="2">The sequence shown here is derived from an EMBL/GenBank/DDBJ whole genome shotgun (WGS) entry which is preliminary data.</text>
</comment>
<dbReference type="Gene3D" id="3.40.50.1010">
    <property type="entry name" value="5'-nuclease"/>
    <property type="match status" value="1"/>
</dbReference>
<dbReference type="AlphaFoldDB" id="A0A1V1PED5"/>
<dbReference type="InterPro" id="IPR029060">
    <property type="entry name" value="PIN-like_dom_sf"/>
</dbReference>
<reference evidence="3" key="1">
    <citation type="submission" date="2012-11" db="EMBL/GenBank/DDBJ databases">
        <authorList>
            <person name="Lucero-Rivera Y.E."/>
            <person name="Tovar-Ramirez D."/>
        </authorList>
    </citation>
    <scope>NUCLEOTIDE SEQUENCE [LARGE SCALE GENOMIC DNA]</scope>
    <source>
        <strain evidence="3">Araruama</strain>
    </source>
</reference>
<dbReference type="SUPFAM" id="SSF88723">
    <property type="entry name" value="PIN domain-like"/>
    <property type="match status" value="1"/>
</dbReference>
<dbReference type="Pfam" id="PF01850">
    <property type="entry name" value="PIN"/>
    <property type="match status" value="1"/>
</dbReference>
<accession>A0A1V1PED5</accession>
<dbReference type="Proteomes" id="UP000189670">
    <property type="component" value="Unassembled WGS sequence"/>
</dbReference>
<dbReference type="EMBL" id="ATBP01000085">
    <property type="protein sequence ID" value="ETR73133.1"/>
    <property type="molecule type" value="Genomic_DNA"/>
</dbReference>
<proteinExistence type="predicted"/>
<evidence type="ECO:0000313" key="3">
    <source>
        <dbReference type="Proteomes" id="UP000189670"/>
    </source>
</evidence>
<organism evidence="2 3">
    <name type="scientific">Candidatus Magnetoglobus multicellularis str. Araruama</name>
    <dbReference type="NCBI Taxonomy" id="890399"/>
    <lineage>
        <taxon>Bacteria</taxon>
        <taxon>Pseudomonadati</taxon>
        <taxon>Thermodesulfobacteriota</taxon>
        <taxon>Desulfobacteria</taxon>
        <taxon>Desulfobacterales</taxon>
        <taxon>Desulfobacteraceae</taxon>
        <taxon>Candidatus Magnetoglobus</taxon>
    </lineage>
</organism>
<feature type="domain" description="PIN" evidence="1">
    <location>
        <begin position="3"/>
        <end position="138"/>
    </location>
</feature>
<name>A0A1V1PED5_9BACT</name>
<dbReference type="CDD" id="cd09874">
    <property type="entry name" value="PIN_MT3492-like"/>
    <property type="match status" value="1"/>
</dbReference>
<sequence>MTIYLDTSALIKLYHYETGSKDLLSLLHQNADDLILTISDITRTEFHSAFLRRVRTKEIELEATYKIFEAFEHDLKMFNLIKVDDTVKQLSVILLDNIAHQKGLRTLDAFQLSAALFCNQFIHIDMFVSSDQKFLNVAQDFFSIFDPEKSN</sequence>
<evidence type="ECO:0000259" key="1">
    <source>
        <dbReference type="Pfam" id="PF01850"/>
    </source>
</evidence>
<gene>
    <name evidence="2" type="ORF">OMM_07130</name>
</gene>
<protein>
    <recommendedName>
        <fullName evidence="1">PIN domain-containing protein</fullName>
    </recommendedName>
</protein>
<evidence type="ECO:0000313" key="2">
    <source>
        <dbReference type="EMBL" id="ETR73133.1"/>
    </source>
</evidence>
<dbReference type="InterPro" id="IPR002716">
    <property type="entry name" value="PIN_dom"/>
</dbReference>